<reference evidence="2 3" key="1">
    <citation type="submission" date="2016-10" db="EMBL/GenBank/DDBJ databases">
        <authorList>
            <person name="de Groot N.N."/>
        </authorList>
    </citation>
    <scope>NUCLEOTIDE SEQUENCE [LARGE SCALE GENOMIC DNA]</scope>
    <source>
        <strain evidence="2 3">CGMCC 1.8925</strain>
    </source>
</reference>
<evidence type="ECO:0000256" key="1">
    <source>
        <dbReference type="SAM" id="Phobius"/>
    </source>
</evidence>
<proteinExistence type="predicted"/>
<name>A0A1G5BGE5_9RHOB</name>
<sequence>MSADPDLRQRRLDDDDDTGSFARGLYSAFLIYALGAVIVWMLWIVATTAFAGAGRMPSACAEVSRADCPAAVEEAR</sequence>
<dbReference type="RefSeq" id="WP_090739596.1">
    <property type="nucleotide sequence ID" value="NZ_FMVT01000001.1"/>
</dbReference>
<keyword evidence="1" id="KW-1133">Transmembrane helix</keyword>
<dbReference type="AlphaFoldDB" id="A0A1G5BGE5"/>
<keyword evidence="1" id="KW-0472">Membrane</keyword>
<accession>A0A1G5BGE5</accession>
<evidence type="ECO:0000313" key="2">
    <source>
        <dbReference type="EMBL" id="SCX89050.1"/>
    </source>
</evidence>
<protein>
    <submittedName>
        <fullName evidence="2">Uncharacterized protein</fullName>
    </submittedName>
</protein>
<dbReference type="EMBL" id="FMVT01000001">
    <property type="protein sequence ID" value="SCX89050.1"/>
    <property type="molecule type" value="Genomic_DNA"/>
</dbReference>
<gene>
    <name evidence="2" type="ORF">SAMN05660710_00130</name>
</gene>
<dbReference type="Proteomes" id="UP000199502">
    <property type="component" value="Unassembled WGS sequence"/>
</dbReference>
<keyword evidence="1" id="KW-0812">Transmembrane</keyword>
<evidence type="ECO:0000313" key="3">
    <source>
        <dbReference type="Proteomes" id="UP000199502"/>
    </source>
</evidence>
<keyword evidence="3" id="KW-1185">Reference proteome</keyword>
<organism evidence="2 3">
    <name type="scientific">Paracoccus tibetensis</name>
    <dbReference type="NCBI Taxonomy" id="336292"/>
    <lineage>
        <taxon>Bacteria</taxon>
        <taxon>Pseudomonadati</taxon>
        <taxon>Pseudomonadota</taxon>
        <taxon>Alphaproteobacteria</taxon>
        <taxon>Rhodobacterales</taxon>
        <taxon>Paracoccaceae</taxon>
        <taxon>Paracoccus</taxon>
    </lineage>
</organism>
<dbReference type="STRING" id="336292.SAMN05660710_00130"/>
<feature type="transmembrane region" description="Helical" evidence="1">
    <location>
        <begin position="25"/>
        <end position="46"/>
    </location>
</feature>